<evidence type="ECO:0000313" key="2">
    <source>
        <dbReference type="Proteomes" id="UP000305067"/>
    </source>
</evidence>
<dbReference type="EMBL" id="ML178832">
    <property type="protein sequence ID" value="TFK99663.1"/>
    <property type="molecule type" value="Genomic_DNA"/>
</dbReference>
<protein>
    <submittedName>
        <fullName evidence="1">Uncharacterized protein</fullName>
    </submittedName>
</protein>
<dbReference type="Proteomes" id="UP000305067">
    <property type="component" value="Unassembled WGS sequence"/>
</dbReference>
<name>A0A5C3QMQ3_9AGAR</name>
<dbReference type="AlphaFoldDB" id="A0A5C3QMQ3"/>
<accession>A0A5C3QMQ3</accession>
<proteinExistence type="predicted"/>
<reference evidence="1 2" key="1">
    <citation type="journal article" date="2019" name="Nat. Ecol. Evol.">
        <title>Megaphylogeny resolves global patterns of mushroom evolution.</title>
        <authorList>
            <person name="Varga T."/>
            <person name="Krizsan K."/>
            <person name="Foldi C."/>
            <person name="Dima B."/>
            <person name="Sanchez-Garcia M."/>
            <person name="Sanchez-Ramirez S."/>
            <person name="Szollosi G.J."/>
            <person name="Szarkandi J.G."/>
            <person name="Papp V."/>
            <person name="Albert L."/>
            <person name="Andreopoulos W."/>
            <person name="Angelini C."/>
            <person name="Antonin V."/>
            <person name="Barry K.W."/>
            <person name="Bougher N.L."/>
            <person name="Buchanan P."/>
            <person name="Buyck B."/>
            <person name="Bense V."/>
            <person name="Catcheside P."/>
            <person name="Chovatia M."/>
            <person name="Cooper J."/>
            <person name="Damon W."/>
            <person name="Desjardin D."/>
            <person name="Finy P."/>
            <person name="Geml J."/>
            <person name="Haridas S."/>
            <person name="Hughes K."/>
            <person name="Justo A."/>
            <person name="Karasinski D."/>
            <person name="Kautmanova I."/>
            <person name="Kiss B."/>
            <person name="Kocsube S."/>
            <person name="Kotiranta H."/>
            <person name="LaButti K.M."/>
            <person name="Lechner B.E."/>
            <person name="Liimatainen K."/>
            <person name="Lipzen A."/>
            <person name="Lukacs Z."/>
            <person name="Mihaltcheva S."/>
            <person name="Morgado L.N."/>
            <person name="Niskanen T."/>
            <person name="Noordeloos M.E."/>
            <person name="Ohm R.A."/>
            <person name="Ortiz-Santana B."/>
            <person name="Ovrebo C."/>
            <person name="Racz N."/>
            <person name="Riley R."/>
            <person name="Savchenko A."/>
            <person name="Shiryaev A."/>
            <person name="Soop K."/>
            <person name="Spirin V."/>
            <person name="Szebenyi C."/>
            <person name="Tomsovsky M."/>
            <person name="Tulloss R.E."/>
            <person name="Uehling J."/>
            <person name="Grigoriev I.V."/>
            <person name="Vagvolgyi C."/>
            <person name="Papp T."/>
            <person name="Martin F.M."/>
            <person name="Miettinen O."/>
            <person name="Hibbett D.S."/>
            <person name="Nagy L.G."/>
        </authorList>
    </citation>
    <scope>NUCLEOTIDE SEQUENCE [LARGE SCALE GENOMIC DNA]</scope>
    <source>
        <strain evidence="1 2">CBS 309.79</strain>
    </source>
</reference>
<sequence>MYDHDYKLSKKRQLPTYAGYDIPAKVFTDLAFSFAHVRGKYLLGDLRTRLNASLVFNSLKQAPPHEVLYPPEFDADPDWAKKDKEDYLI</sequence>
<keyword evidence="2" id="KW-1185">Reference proteome</keyword>
<organism evidence="1 2">
    <name type="scientific">Pterulicium gracile</name>
    <dbReference type="NCBI Taxonomy" id="1884261"/>
    <lineage>
        <taxon>Eukaryota</taxon>
        <taxon>Fungi</taxon>
        <taxon>Dikarya</taxon>
        <taxon>Basidiomycota</taxon>
        <taxon>Agaricomycotina</taxon>
        <taxon>Agaricomycetes</taxon>
        <taxon>Agaricomycetidae</taxon>
        <taxon>Agaricales</taxon>
        <taxon>Pleurotineae</taxon>
        <taxon>Pterulaceae</taxon>
        <taxon>Pterulicium</taxon>
    </lineage>
</organism>
<evidence type="ECO:0000313" key="1">
    <source>
        <dbReference type="EMBL" id="TFK99663.1"/>
    </source>
</evidence>
<gene>
    <name evidence="1" type="ORF">BDV98DRAFT_570659</name>
</gene>